<comment type="function">
    <text evidence="20">RNA-dependent RNA polymerase, which is responsible for the replication and transcription of the viral RNA genome using antigenomic RNA as an intermediate. During transcription, synthesizes subgenomic RNAs and assures their capping by a cap-snatching mechanism, which involves the endonuclease activity cleaving the host capped pre-mRNAs. These short capped RNAs are then used as primers for viral transcription. The 3'-end of subgenomic mRNAs molecules are not polyadenylated. During replication, the polymerase binds the 5' and 3' vRNA extremities at distinct sites. In turn, significant conformational changes occur in the polymerase and in vRNA to initiate active RNA synthesis. As a consequence of the use of the same enzyme for both transcription and replication, these mechanisms need to be well coordinated.</text>
</comment>
<comment type="cofactor">
    <cofactor evidence="1">
        <name>Mn(2+)</name>
        <dbReference type="ChEBI" id="CHEBI:29035"/>
    </cofactor>
</comment>
<dbReference type="GO" id="GO:0044172">
    <property type="term" value="C:host cell endoplasmic reticulum-Golgi intermediate compartment"/>
    <property type="evidence" value="ECO:0007669"/>
    <property type="project" value="UniProtKB-SubCell"/>
</dbReference>
<dbReference type="GO" id="GO:0044423">
    <property type="term" value="C:virion component"/>
    <property type="evidence" value="ECO:0007669"/>
    <property type="project" value="UniProtKB-KW"/>
</dbReference>
<evidence type="ECO:0000256" key="10">
    <source>
        <dbReference type="ARBA" id="ARBA00022801"/>
    </source>
</evidence>
<dbReference type="EC" id="2.7.7.48" evidence="6"/>
<evidence type="ECO:0000256" key="11">
    <source>
        <dbReference type="ARBA" id="ARBA00022812"/>
    </source>
</evidence>
<keyword evidence="10" id="KW-0378">Hydrolase</keyword>
<evidence type="ECO:0000256" key="13">
    <source>
        <dbReference type="ARBA" id="ARBA00022844"/>
    </source>
</evidence>
<evidence type="ECO:0000259" key="21">
    <source>
        <dbReference type="PROSITE" id="PS50525"/>
    </source>
</evidence>
<protein>
    <recommendedName>
        <fullName evidence="7">RNA-directed RNA polymerase L</fullName>
        <ecNumber evidence="6">2.7.7.48</ecNumber>
    </recommendedName>
    <alternativeName>
        <fullName evidence="16">Large structural protein</fullName>
    </alternativeName>
    <alternativeName>
        <fullName evidence="18">Replicase</fullName>
    </alternativeName>
    <alternativeName>
        <fullName evidence="17">Transcriptase</fullName>
    </alternativeName>
</protein>
<name>A0A0F6SYV2_9VIRU</name>
<dbReference type="GO" id="GO:0046872">
    <property type="term" value="F:metal ion binding"/>
    <property type="evidence" value="ECO:0007669"/>
    <property type="project" value="UniProtKB-KW"/>
</dbReference>
<keyword evidence="12" id="KW-0460">Magnesium</keyword>
<evidence type="ECO:0000256" key="1">
    <source>
        <dbReference type="ARBA" id="ARBA00001936"/>
    </source>
</evidence>
<dbReference type="GO" id="GO:0003968">
    <property type="term" value="F:RNA-directed RNA polymerase activity"/>
    <property type="evidence" value="ECO:0007669"/>
    <property type="project" value="UniProtKB-EC"/>
</dbReference>
<accession>A0A0F6SYV2</accession>
<dbReference type="EMBL" id="KP272043">
    <property type="protein sequence ID" value="AKF42424.1"/>
    <property type="molecule type" value="Viral_cRNA"/>
</dbReference>
<evidence type="ECO:0000256" key="9">
    <source>
        <dbReference type="ARBA" id="ARBA00022723"/>
    </source>
</evidence>
<keyword evidence="11" id="KW-1040">Host Golgi apparatus</keyword>
<keyword evidence="13" id="KW-0946">Virion</keyword>
<keyword evidence="14" id="KW-1038">Host endoplasmic reticulum</keyword>
<proteinExistence type="inferred from homology"/>
<dbReference type="GO" id="GO:0039694">
    <property type="term" value="P:viral RNA genome replication"/>
    <property type="evidence" value="ECO:0007669"/>
    <property type="project" value="InterPro"/>
</dbReference>
<keyword evidence="9" id="KW-0479">Metal-binding</keyword>
<keyword evidence="15" id="KW-0464">Manganese</keyword>
<dbReference type="Pfam" id="PF12603">
    <property type="entry name" value="L_PA-C-like"/>
    <property type="match status" value="1"/>
</dbReference>
<dbReference type="PROSITE" id="PS50525">
    <property type="entry name" value="RDRP_SSRNA_NEG_SEG"/>
    <property type="match status" value="1"/>
</dbReference>
<sequence>MDNILKKQIYEIDGFFKPDLVHYDHNLFAVDIPEFVVDREVGRVCIDIDLGSMNPGSTIGSTISSKIYVKDKDLLNLVHDVSFGHLSADTDVKLHSKFGIIGDGYDNLSPDMIMELPSGRIVVIEFTTFRGGERGCMNAAKDKFSKYQIACENRSQTCSISLYVIAVHRDGLWSNLNLSEEEVNEIVFRFRMSLAIHEEIRKLCPEITDDDSDLSKIERELIGTLSMIDLNWDVTEDKFPHFKEELFINFRREPIDEDYIGKIISDSLQKAQDGIIKDSFFQNGLSLEDRKFLNVSECDLQVKRFLENFDRTDEMRDVFDSKSTIQFPPWVFSNGDEGKSLDSLKLQEISGEHPMISIWHKVVQSATTEEIERMYDDPDAELQYALSGSIGRAEQKNKYHRVKVSLNEEEVIYAATLGIGGKKLRDNFAVKASRERSKKCFSLNHDISVLEEFVIKDHRHIFIVDEDLWSPLSEDRELRIAAQAIHQPSLTAKLGANEFSKNHFDLMSSAFMSWCQFVSISGAELSASVKQHVKCNQYVIKRLKDSPVYLLIRPTSSKSHIFVSFAIEKQYHKFDLERSSVFKNYYDAGSMFITDFVSFKLSKITNLCKCQPLMESAIAYWVESFGFNPWESQRLLSSDRSGGVREATLMVKLSLLTLMEDKAVTEELQTVQRYIVMEGFVSQPEMPKPHKMLSKLPTVLRTELQVYLFWRVIKTMQRIAEHPFIISKKQGQISWTNLFNPLSGNNLKSLQPLISACYNGYFKNKEEETEPSSLSKMYKKIIELEHLCPIDNDYLGYQDPVDPKMHEFSRSYLKQCTTHAKAVLRKMYGHNIMDQIDNQITREVASITLERLATLKASSNFNESWYQYKDVKEKQYSREKAIVKMSEFAKNGKTLAIQCFEECMSKIENRGCMHICLFKKQQHGGLREIYVMGAEERIVQSIVEAIAKSIGKFFPSDTLCNPGNKIKIPESHGTRARNHCKGSVWTCATSDDARKWNQGHFVTKFALMLCEFTHPKWWPVIIRGCSMFTMKYMMMNLQYVSILDKHRELYVEDAFVNELFKAYHGEENQEWIDPGSTYLKTKTGMMQGILHFTSSLLHTIHQEFIRSLSFKIFNLKVHPEMAYSIVCDMMQGSDDSSMMISFPAKDDVHFSKCKMAAALCFRLKKYLGIYLAIYPSEKSTSNTDFVMEYNSEFYFHSQHIRPTIRWIAACCSLPEVETLVARQEEATNLMTAVTEGGGSFSLAHCIQHSQCTLHYMIMGMGLSSLFHEYKKAILKWKDPGLGFFLLDNPYCSGLGGFRFNLYKAISRTDLKHLYSYFLKKVRSDEEEEGFASKCGVSPGGAIILSSALKWGSKQKFIKLRSRLNIPDDWLEMINDNPSVLYRAPRTGEEIILRIAEKVHSPGVVSSLSTGNAVAKVMASSVYFLSASIFQDSGRQEFSIIENSKYSLLQKMVKYESFLSDSPLRDDELLFLFPNVDELIVLDQLVYDRGEIDIAYRMNHRENTQTRVTVFEGHQTLRIAAENLVSDKWFGTMKSKIGTTAFEQEWQRLKTIIQWLRDDAESTLESSPLSSHVQIRNFFARMENKPRTVRVTGAPVKKRSGSSKLSMVIRDNFCKTGYLREFQDSRAFNRSNMIEIMKHFLFCVLQGPYTNDIKLDLVEKILYISEPIGTRESDGKSRSNILSIMQNFVNSDCNIIRQVEDLGAGTIGGFLIPQKTASIDGNIHYYGKGIWRGVMDGSQVQIEIFNKTGFPPQIVEITFDGKAGVWDLAKSIRIWAEDIGAKNDQDMSKSCKRNPKFWMHSFKAYTSEKPFGCPVILTNQKMVDFRLRSDEEIMMKVRRSTMNLYVKNSGRDVHIMSYTAHDNDLSPSCLRQRNEALDELKLLFQKEPSASWASCQSLPYAFIHKILDLSEGVISRPTIDSERLSKIIQICTENSLRSKVGTVYSALPTHNEACSSVDVDTLIDLMIEDMSKNNFEEAVQMMREEANIEYDMDEFDVSDIDLFGPAHYKETSDLTMVSHPLMDDFINTLISKCSRREIRRCLETNHCQQRFINQFKDLYRALNRNPEDVVSDDMFSDSSSELEDDMLG</sequence>
<evidence type="ECO:0000256" key="16">
    <source>
        <dbReference type="ARBA" id="ARBA00030285"/>
    </source>
</evidence>
<dbReference type="InterPro" id="IPR007099">
    <property type="entry name" value="RNA-dir_pol_NSvirus"/>
</dbReference>
<dbReference type="InterPro" id="IPR029124">
    <property type="entry name" value="L_protein_N"/>
</dbReference>
<evidence type="ECO:0000256" key="8">
    <source>
        <dbReference type="ARBA" id="ARBA00022679"/>
    </source>
</evidence>
<feature type="domain" description="RdRp catalytic" evidence="21">
    <location>
        <begin position="976"/>
        <end position="1167"/>
    </location>
</feature>
<comment type="subcellular location">
    <subcellularLocation>
        <location evidence="3">Host Golgi apparatus</location>
    </subcellularLocation>
    <subcellularLocation>
        <location evidence="5">Host endoplasmic reticulum-Golgi intermediate compartment</location>
    </subcellularLocation>
    <subcellularLocation>
        <location evidence="4">Virion</location>
    </subcellularLocation>
</comment>
<keyword evidence="8" id="KW-0808">Transferase</keyword>
<dbReference type="GO" id="GO:0006351">
    <property type="term" value="P:DNA-templated transcription"/>
    <property type="evidence" value="ECO:0007669"/>
    <property type="project" value="InterPro"/>
</dbReference>
<evidence type="ECO:0000313" key="22">
    <source>
        <dbReference type="EMBL" id="AKF42424.1"/>
    </source>
</evidence>
<organism evidence="22">
    <name type="scientific">Capira virus</name>
    <dbReference type="NCBI Taxonomy" id="1649831"/>
    <lineage>
        <taxon>Viruses</taxon>
        <taxon>Riboviria</taxon>
        <taxon>Orthornavirae</taxon>
        <taxon>Negarnaviricota</taxon>
        <taxon>Polyploviricotina</taxon>
        <taxon>Bunyaviricetes</taxon>
        <taxon>Hareavirales</taxon>
        <taxon>Phenuiviridae</taxon>
        <taxon>Phlebovirus</taxon>
        <taxon>Phlebovirus toroense</taxon>
    </lineage>
</organism>
<dbReference type="InterPro" id="IPR022531">
    <property type="entry name" value="L_PA-C-like"/>
</dbReference>
<dbReference type="Proteomes" id="UP001184909">
    <property type="component" value="Genome"/>
</dbReference>
<evidence type="ECO:0000256" key="15">
    <source>
        <dbReference type="ARBA" id="ARBA00023211"/>
    </source>
</evidence>
<evidence type="ECO:0000256" key="12">
    <source>
        <dbReference type="ARBA" id="ARBA00022842"/>
    </source>
</evidence>
<reference evidence="22" key="1">
    <citation type="journal article" date="2015" name="J. Gen. Virol.">
        <title>Characterization of the Punta Toro species complex (genus Phlebovirus, family Bunyaviridae).</title>
        <authorList>
            <person name="Palacios G."/>
            <person name="Wiley M.R."/>
            <person name="Travassos da Rosa A.P."/>
            <person name="Guzman H."/>
            <person name="Quiroz E."/>
            <person name="Savji N."/>
            <person name="Carrera J.P."/>
            <person name="Bussetti A.V."/>
            <person name="Ladner J.T."/>
            <person name="Lipkin W.I."/>
            <person name="Tesh R.B."/>
        </authorList>
    </citation>
    <scope>NUCLEOTIDE SEQUENCE</scope>
    <source>
        <strain evidence="22">VP-366G</strain>
    </source>
</reference>
<evidence type="ECO:0000256" key="5">
    <source>
        <dbReference type="ARBA" id="ARBA00004452"/>
    </source>
</evidence>
<evidence type="ECO:0000256" key="6">
    <source>
        <dbReference type="ARBA" id="ARBA00012494"/>
    </source>
</evidence>
<comment type="cofactor">
    <cofactor evidence="2">
        <name>Mg(2+)</name>
        <dbReference type="ChEBI" id="CHEBI:18420"/>
    </cofactor>
</comment>
<dbReference type="Pfam" id="PF04196">
    <property type="entry name" value="Bunya_RdRp"/>
    <property type="match status" value="1"/>
</dbReference>
<evidence type="ECO:0000256" key="19">
    <source>
        <dbReference type="ARBA" id="ARBA00034123"/>
    </source>
</evidence>
<evidence type="ECO:0000256" key="3">
    <source>
        <dbReference type="ARBA" id="ARBA00004136"/>
    </source>
</evidence>
<evidence type="ECO:0000256" key="20">
    <source>
        <dbReference type="ARBA" id="ARBA00046037"/>
    </source>
</evidence>
<dbReference type="InterPro" id="IPR007322">
    <property type="entry name" value="RNA_pol_bunyavir"/>
</dbReference>
<comment type="similarity">
    <text evidence="19">Belongs to the Bunyavirales RNA polymerase family.</text>
</comment>
<evidence type="ECO:0000256" key="4">
    <source>
        <dbReference type="ARBA" id="ARBA00004328"/>
    </source>
</evidence>
<evidence type="ECO:0000256" key="2">
    <source>
        <dbReference type="ARBA" id="ARBA00001946"/>
    </source>
</evidence>
<evidence type="ECO:0000256" key="14">
    <source>
        <dbReference type="ARBA" id="ARBA00023184"/>
    </source>
</evidence>
<evidence type="ECO:0000256" key="17">
    <source>
        <dbReference type="ARBA" id="ARBA00030436"/>
    </source>
</evidence>
<dbReference type="Pfam" id="PF15518">
    <property type="entry name" value="L_protein_N"/>
    <property type="match status" value="1"/>
</dbReference>
<evidence type="ECO:0000256" key="18">
    <source>
        <dbReference type="ARBA" id="ARBA00031012"/>
    </source>
</evidence>
<evidence type="ECO:0000256" key="7">
    <source>
        <dbReference type="ARBA" id="ARBA00018602"/>
    </source>
</evidence>
<dbReference type="GO" id="GO:0016787">
    <property type="term" value="F:hydrolase activity"/>
    <property type="evidence" value="ECO:0007669"/>
    <property type="project" value="UniProtKB-KW"/>
</dbReference>
<dbReference type="GO" id="GO:0044177">
    <property type="term" value="C:host cell Golgi apparatus"/>
    <property type="evidence" value="ECO:0007669"/>
    <property type="project" value="UniProtKB-SubCell"/>
</dbReference>